<dbReference type="GO" id="GO:0019464">
    <property type="term" value="P:glycine decarboxylation via glycine cleavage system"/>
    <property type="evidence" value="ECO:0007669"/>
    <property type="project" value="UniProtKB-UniRule"/>
</dbReference>
<feature type="modified residue" description="N6-(pyridoxal phosphate)lysine" evidence="8 9">
    <location>
        <position position="691"/>
    </location>
</feature>
<evidence type="ECO:0000259" key="10">
    <source>
        <dbReference type="Pfam" id="PF02347"/>
    </source>
</evidence>
<dbReference type="CDD" id="cd00613">
    <property type="entry name" value="GDC-P"/>
    <property type="match status" value="2"/>
</dbReference>
<dbReference type="FunFam" id="3.40.640.10:FF:000005">
    <property type="entry name" value="Glycine dehydrogenase (decarboxylating), mitochondrial"/>
    <property type="match status" value="1"/>
</dbReference>
<dbReference type="InterPro" id="IPR003437">
    <property type="entry name" value="GcvP"/>
</dbReference>
<dbReference type="GO" id="GO:0004375">
    <property type="term" value="F:glycine dehydrogenase (decarboxylating) activity"/>
    <property type="evidence" value="ECO:0007669"/>
    <property type="project" value="UniProtKB-EC"/>
</dbReference>
<evidence type="ECO:0000256" key="6">
    <source>
        <dbReference type="ARBA" id="ARBA00023002"/>
    </source>
</evidence>
<dbReference type="InterPro" id="IPR020581">
    <property type="entry name" value="GDC_P"/>
</dbReference>
<feature type="domain" description="Glycine dehydrogenase C-terminal" evidence="11">
    <location>
        <begin position="758"/>
        <end position="879"/>
    </location>
</feature>
<dbReference type="RefSeq" id="WP_232110485.1">
    <property type="nucleotide sequence ID" value="NZ_AP023396.1"/>
</dbReference>
<dbReference type="PANTHER" id="PTHR11773:SF1">
    <property type="entry name" value="GLYCINE DEHYDROGENASE (DECARBOXYLATING), MITOCHONDRIAL"/>
    <property type="match status" value="1"/>
</dbReference>
<dbReference type="FunFam" id="3.40.640.10:FF:000007">
    <property type="entry name" value="glycine dehydrogenase (Decarboxylating), mitochondrial"/>
    <property type="match status" value="1"/>
</dbReference>
<keyword evidence="6 8" id="KW-0560">Oxidoreductase</keyword>
<dbReference type="EC" id="1.4.4.2" evidence="8"/>
<dbReference type="Pfam" id="PF21478">
    <property type="entry name" value="GcvP2_C"/>
    <property type="match status" value="1"/>
</dbReference>
<dbReference type="InterPro" id="IPR015424">
    <property type="entry name" value="PyrdxlP-dep_Trfase"/>
</dbReference>
<accession>A0A7G1KMJ2</accession>
<evidence type="ECO:0000256" key="1">
    <source>
        <dbReference type="ARBA" id="ARBA00001933"/>
    </source>
</evidence>
<dbReference type="PANTHER" id="PTHR11773">
    <property type="entry name" value="GLYCINE DEHYDROGENASE, DECARBOXYLATING"/>
    <property type="match status" value="1"/>
</dbReference>
<sequence length="938" mass="100085">MTRSFADRHIGPDADAITRILDTVGIESLDALADLAVPASILDAPAGNGLCVLPQAASEHEVLDELAALAHSNTVAASMIGLGYYDTLTPPVLVRNLLENPAWYTAYTPYQPEISQGRLEALLNFQTMVSDLTGMEVANASMLDEATAAAEAMTLLRRANRTSTSARLLIDADLFPQTRTVLQTRAEPLGIEIVEAELAGGTLPEGDFFGVLVQVPGASGRITDWTDLIAAAHERGALVAAGADLLAMTLITPPGEQGADVCFGTTQRFGVPLGFGGPHAGFLAVRSAHARQLPGRLVGVSKDADGHLAYRLALQTREQHIRREKATSNICTAQVLLAIVAAMYASYHGADGLRAIARRVHRHAERLAAGLGEAVVHERFFDTVLVHVPGGAEAVVAKAKGRGVNLRLVDGDHVAVACDEATTEAHVAVVLDSFGSGAAEPGAPGLPSIETRTSPYLTHPAFTRYHTETAMLRYLRQLSDKDIALDRSMIPLGSCTMKLNATAEMEPITWPGFARLHPYAPVEDVPGLLRVIEDLESWLAALTGYDRVSLQPNAGSQGEYAGLLAIRRYHLDRGDTHRDTCLIPSSAHGTNAASAAMAGLRVEVVKCRENGDVDLDDLRAKIADHADRLACIMITYPSTHGVYEHEVAELCALVHEAGGQVYVDGANLNALVGLARPGRFGGDVSHLNLHKTFCIPHGGGGPGVGPVAVREHLARYLPGDPLETGSHAVSAARYGSASILPITWAYIRMMGAEGLRRATLTAIASANYIARRLDSHYPVLYTGADGTVAHECILDLREITRRTGVTVDDVAKRLADYGFHAPTMSFPVAGTLMVEPTESENLDELDAFIDAMIAIKGEIDQVAAGAWPVEDSPLRGAPHTTACLVGDWPHPYSRETAVFPQGVAHPRPKIWPAVRRIDGAYGDRNLVCSCPPLDAYAD</sequence>
<evidence type="ECO:0000256" key="8">
    <source>
        <dbReference type="HAMAP-Rule" id="MF_00711"/>
    </source>
</evidence>
<evidence type="ECO:0000256" key="3">
    <source>
        <dbReference type="ARBA" id="ARBA00010756"/>
    </source>
</evidence>
<dbReference type="NCBIfam" id="NF003346">
    <property type="entry name" value="PRK04366.1"/>
    <property type="match status" value="1"/>
</dbReference>
<comment type="function">
    <text evidence="2 8">The glycine cleavage system catalyzes the degradation of glycine. The P protein binds the alpha-amino group of glycine through its pyridoxal phosphate cofactor; CO(2) is released and the remaining methylamine moiety is then transferred to the lipoamide cofactor of the H protein.</text>
</comment>
<evidence type="ECO:0000256" key="2">
    <source>
        <dbReference type="ARBA" id="ARBA00003788"/>
    </source>
</evidence>
<comment type="cofactor">
    <cofactor evidence="1 8 9">
        <name>pyridoxal 5'-phosphate</name>
        <dbReference type="ChEBI" id="CHEBI:597326"/>
    </cofactor>
</comment>
<protein>
    <recommendedName>
        <fullName evidence="8">Glycine dehydrogenase (decarboxylating)</fullName>
        <ecNumber evidence="8">1.4.4.2</ecNumber>
    </recommendedName>
    <alternativeName>
        <fullName evidence="8">Glycine cleavage system P-protein</fullName>
    </alternativeName>
    <alternativeName>
        <fullName evidence="8">Glycine decarboxylase</fullName>
    </alternativeName>
    <alternativeName>
        <fullName evidence="8">Glycine dehydrogenase (aminomethyl-transferring)</fullName>
    </alternativeName>
</protein>
<dbReference type="NCBIfam" id="TIGR00461">
    <property type="entry name" value="gcvP"/>
    <property type="match status" value="1"/>
</dbReference>
<dbReference type="InterPro" id="IPR015421">
    <property type="entry name" value="PyrdxlP-dep_Trfase_major"/>
</dbReference>
<dbReference type="Pfam" id="PF02347">
    <property type="entry name" value="GDC-P"/>
    <property type="match status" value="2"/>
</dbReference>
<dbReference type="Gene3D" id="3.40.640.10">
    <property type="entry name" value="Type I PLP-dependent aspartate aminotransferase-like (Major domain)"/>
    <property type="match status" value="2"/>
</dbReference>
<organism evidence="12 13">
    <name type="scientific">Nocardia wallacei</name>
    <dbReference type="NCBI Taxonomy" id="480035"/>
    <lineage>
        <taxon>Bacteria</taxon>
        <taxon>Bacillati</taxon>
        <taxon>Actinomycetota</taxon>
        <taxon>Actinomycetes</taxon>
        <taxon>Mycobacteriales</taxon>
        <taxon>Nocardiaceae</taxon>
        <taxon>Nocardia</taxon>
    </lineage>
</organism>
<dbReference type="GO" id="GO:0016594">
    <property type="term" value="F:glycine binding"/>
    <property type="evidence" value="ECO:0007669"/>
    <property type="project" value="TreeGrafter"/>
</dbReference>
<evidence type="ECO:0000256" key="5">
    <source>
        <dbReference type="ARBA" id="ARBA00022898"/>
    </source>
</evidence>
<dbReference type="Proteomes" id="UP000516173">
    <property type="component" value="Chromosome"/>
</dbReference>
<dbReference type="GO" id="GO:0005960">
    <property type="term" value="C:glycine cleavage complex"/>
    <property type="evidence" value="ECO:0007669"/>
    <property type="project" value="TreeGrafter"/>
</dbReference>
<dbReference type="InterPro" id="IPR015422">
    <property type="entry name" value="PyrdxlP-dep_Trfase_small"/>
</dbReference>
<keyword evidence="13" id="KW-1185">Reference proteome</keyword>
<dbReference type="GO" id="GO:0005829">
    <property type="term" value="C:cytosol"/>
    <property type="evidence" value="ECO:0007669"/>
    <property type="project" value="TreeGrafter"/>
</dbReference>
<feature type="domain" description="Glycine cleavage system P-protein N-terminal" evidence="10">
    <location>
        <begin position="460"/>
        <end position="719"/>
    </location>
</feature>
<comment type="catalytic activity">
    <reaction evidence="7 8">
        <text>N(6)-[(R)-lipoyl]-L-lysyl-[glycine-cleavage complex H protein] + glycine + H(+) = N(6)-[(R)-S(8)-aminomethyldihydrolipoyl]-L-lysyl-[glycine-cleavage complex H protein] + CO2</text>
        <dbReference type="Rhea" id="RHEA:24304"/>
        <dbReference type="Rhea" id="RHEA-COMP:10494"/>
        <dbReference type="Rhea" id="RHEA-COMP:10495"/>
        <dbReference type="ChEBI" id="CHEBI:15378"/>
        <dbReference type="ChEBI" id="CHEBI:16526"/>
        <dbReference type="ChEBI" id="CHEBI:57305"/>
        <dbReference type="ChEBI" id="CHEBI:83099"/>
        <dbReference type="ChEBI" id="CHEBI:83143"/>
        <dbReference type="EC" id="1.4.4.2"/>
    </reaction>
</comment>
<evidence type="ECO:0000259" key="11">
    <source>
        <dbReference type="Pfam" id="PF21478"/>
    </source>
</evidence>
<dbReference type="EMBL" id="AP023396">
    <property type="protein sequence ID" value="BCK56465.1"/>
    <property type="molecule type" value="Genomic_DNA"/>
</dbReference>
<evidence type="ECO:0000256" key="7">
    <source>
        <dbReference type="ARBA" id="ARBA00049026"/>
    </source>
</evidence>
<dbReference type="Gene3D" id="3.90.1150.10">
    <property type="entry name" value="Aspartate Aminotransferase, domain 1"/>
    <property type="match status" value="2"/>
</dbReference>
<name>A0A7G1KMJ2_9NOCA</name>
<feature type="domain" description="Glycine cleavage system P-protein N-terminal" evidence="10">
    <location>
        <begin position="7"/>
        <end position="434"/>
    </location>
</feature>
<dbReference type="KEGG" id="nwl:NWFMUON74_42370"/>
<dbReference type="InterPro" id="IPR049315">
    <property type="entry name" value="GDC-P_N"/>
</dbReference>
<dbReference type="GO" id="GO:0030170">
    <property type="term" value="F:pyridoxal phosphate binding"/>
    <property type="evidence" value="ECO:0007669"/>
    <property type="project" value="TreeGrafter"/>
</dbReference>
<dbReference type="HAMAP" id="MF_00711">
    <property type="entry name" value="GcvP"/>
    <property type="match status" value="1"/>
</dbReference>
<evidence type="ECO:0000256" key="9">
    <source>
        <dbReference type="PIRSR" id="PIRSR603437-50"/>
    </source>
</evidence>
<reference evidence="12 13" key="1">
    <citation type="submission" date="2020-08" db="EMBL/GenBank/DDBJ databases">
        <title>Genome Sequencing of Nocardia wallacei strain FMUON74 and assembly.</title>
        <authorList>
            <person name="Toyokawa M."/>
            <person name="Uesaka K."/>
        </authorList>
    </citation>
    <scope>NUCLEOTIDE SEQUENCE [LARGE SCALE GENOMIC DNA]</scope>
    <source>
        <strain evidence="12 13">FMUON74</strain>
    </source>
</reference>
<gene>
    <name evidence="8 12" type="primary">gcvP</name>
    <name evidence="12" type="ORF">NWFMUON74_42370</name>
</gene>
<evidence type="ECO:0000256" key="4">
    <source>
        <dbReference type="ARBA" id="ARBA00011690"/>
    </source>
</evidence>
<evidence type="ECO:0000313" key="13">
    <source>
        <dbReference type="Proteomes" id="UP000516173"/>
    </source>
</evidence>
<dbReference type="InterPro" id="IPR049316">
    <property type="entry name" value="GDC-P_C"/>
</dbReference>
<comment type="subunit">
    <text evidence="4 8">The glycine cleavage system is composed of four proteins: P, T, L and H.</text>
</comment>
<dbReference type="SUPFAM" id="SSF53383">
    <property type="entry name" value="PLP-dependent transferases"/>
    <property type="match status" value="2"/>
</dbReference>
<evidence type="ECO:0000313" key="12">
    <source>
        <dbReference type="EMBL" id="BCK56465.1"/>
    </source>
</evidence>
<comment type="similarity">
    <text evidence="3 8">Belongs to the GcvP family.</text>
</comment>
<dbReference type="AlphaFoldDB" id="A0A7G1KMJ2"/>
<keyword evidence="5 8" id="KW-0663">Pyridoxal phosphate</keyword>
<dbReference type="GeneID" id="80348711"/>
<proteinExistence type="inferred from homology"/>